<proteinExistence type="predicted"/>
<reference evidence="1 2" key="1">
    <citation type="journal article" date="2019" name="Int. J. Syst. Evol. Microbiol.">
        <title>Thermogemmatispora aurantia sp. nov. and Thermogemmatispora argillosa sp. nov., within the class Ktedonobacteria, and emended description of the genus Thermogemmatispora.</title>
        <authorList>
            <person name="Zheng Y."/>
            <person name="Wang C.M."/>
            <person name="Sakai Y."/>
            <person name="Abe K."/>
            <person name="Yokota A."/>
            <person name="Yabe S."/>
        </authorList>
    </citation>
    <scope>NUCLEOTIDE SEQUENCE [LARGE SCALE GENOMIC DNA]</scope>
    <source>
        <strain evidence="1 2">A1-2</strain>
    </source>
</reference>
<comment type="caution">
    <text evidence="1">The sequence shown here is derived from an EMBL/GenBank/DDBJ whole genome shotgun (WGS) entry which is preliminary data.</text>
</comment>
<name>A0A5J4K7M7_9CHLR</name>
<organism evidence="1 2">
    <name type="scientific">Thermogemmatispora aurantia</name>
    <dbReference type="NCBI Taxonomy" id="2045279"/>
    <lineage>
        <taxon>Bacteria</taxon>
        <taxon>Bacillati</taxon>
        <taxon>Chloroflexota</taxon>
        <taxon>Ktedonobacteria</taxon>
        <taxon>Thermogemmatisporales</taxon>
        <taxon>Thermogemmatisporaceae</taxon>
        <taxon>Thermogemmatispora</taxon>
    </lineage>
</organism>
<protein>
    <submittedName>
        <fullName evidence="1">Uncharacterized protein</fullName>
    </submittedName>
</protein>
<dbReference type="AlphaFoldDB" id="A0A5J4K7M7"/>
<accession>A0A5J4K7M7</accession>
<evidence type="ECO:0000313" key="1">
    <source>
        <dbReference type="EMBL" id="GER82146.1"/>
    </source>
</evidence>
<sequence length="83" mass="8933">MSTAHEESPIDKANDDARERATFLQLQAGLPGFSLAEHDECPALLRQAEEVQQAREVFGVHGIAVPIVLQQIDQLTCPLGGPG</sequence>
<keyword evidence="2" id="KW-1185">Reference proteome</keyword>
<dbReference type="EMBL" id="BKZV01000001">
    <property type="protein sequence ID" value="GER82146.1"/>
    <property type="molecule type" value="Genomic_DNA"/>
</dbReference>
<dbReference type="Proteomes" id="UP000334820">
    <property type="component" value="Unassembled WGS sequence"/>
</dbReference>
<evidence type="ECO:0000313" key="2">
    <source>
        <dbReference type="Proteomes" id="UP000334820"/>
    </source>
</evidence>
<gene>
    <name evidence="1" type="ORF">KTAU_07840</name>
</gene>
<dbReference type="RefSeq" id="WP_151727074.1">
    <property type="nucleotide sequence ID" value="NZ_BKZV01000001.1"/>
</dbReference>